<dbReference type="Proteomes" id="UP000799757">
    <property type="component" value="Unassembled WGS sequence"/>
</dbReference>
<dbReference type="EMBL" id="MU001856">
    <property type="protein sequence ID" value="KAF2795512.1"/>
    <property type="molecule type" value="Genomic_DNA"/>
</dbReference>
<protein>
    <submittedName>
        <fullName evidence="2">Uncharacterized protein</fullName>
    </submittedName>
</protein>
<keyword evidence="3" id="KW-1185">Reference proteome</keyword>
<dbReference type="OrthoDB" id="9977870at2759"/>
<feature type="compositionally biased region" description="Basic and acidic residues" evidence="1">
    <location>
        <begin position="549"/>
        <end position="558"/>
    </location>
</feature>
<accession>A0A6A6XGE7</accession>
<organism evidence="2 3">
    <name type="scientific">Melanomma pulvis-pyrius CBS 109.77</name>
    <dbReference type="NCBI Taxonomy" id="1314802"/>
    <lineage>
        <taxon>Eukaryota</taxon>
        <taxon>Fungi</taxon>
        <taxon>Dikarya</taxon>
        <taxon>Ascomycota</taxon>
        <taxon>Pezizomycotina</taxon>
        <taxon>Dothideomycetes</taxon>
        <taxon>Pleosporomycetidae</taxon>
        <taxon>Pleosporales</taxon>
        <taxon>Melanommataceae</taxon>
        <taxon>Melanomma</taxon>
    </lineage>
</organism>
<dbReference type="AlphaFoldDB" id="A0A6A6XGE7"/>
<feature type="region of interest" description="Disordered" evidence="1">
    <location>
        <begin position="143"/>
        <end position="175"/>
    </location>
</feature>
<evidence type="ECO:0000313" key="3">
    <source>
        <dbReference type="Proteomes" id="UP000799757"/>
    </source>
</evidence>
<evidence type="ECO:0000256" key="1">
    <source>
        <dbReference type="SAM" id="MobiDB-lite"/>
    </source>
</evidence>
<feature type="region of interest" description="Disordered" evidence="1">
    <location>
        <begin position="541"/>
        <end position="561"/>
    </location>
</feature>
<gene>
    <name evidence="2" type="ORF">K505DRAFT_273099</name>
</gene>
<reference evidence="2" key="1">
    <citation type="journal article" date="2020" name="Stud. Mycol.">
        <title>101 Dothideomycetes genomes: a test case for predicting lifestyles and emergence of pathogens.</title>
        <authorList>
            <person name="Haridas S."/>
            <person name="Albert R."/>
            <person name="Binder M."/>
            <person name="Bloem J."/>
            <person name="Labutti K."/>
            <person name="Salamov A."/>
            <person name="Andreopoulos B."/>
            <person name="Baker S."/>
            <person name="Barry K."/>
            <person name="Bills G."/>
            <person name="Bluhm B."/>
            <person name="Cannon C."/>
            <person name="Castanera R."/>
            <person name="Culley D."/>
            <person name="Daum C."/>
            <person name="Ezra D."/>
            <person name="Gonzalez J."/>
            <person name="Henrissat B."/>
            <person name="Kuo A."/>
            <person name="Liang C."/>
            <person name="Lipzen A."/>
            <person name="Lutzoni F."/>
            <person name="Magnuson J."/>
            <person name="Mondo S."/>
            <person name="Nolan M."/>
            <person name="Ohm R."/>
            <person name="Pangilinan J."/>
            <person name="Park H.-J."/>
            <person name="Ramirez L."/>
            <person name="Alfaro M."/>
            <person name="Sun H."/>
            <person name="Tritt A."/>
            <person name="Yoshinaga Y."/>
            <person name="Zwiers L.-H."/>
            <person name="Turgeon B."/>
            <person name="Goodwin S."/>
            <person name="Spatafora J."/>
            <person name="Crous P."/>
            <person name="Grigoriev I."/>
        </authorList>
    </citation>
    <scope>NUCLEOTIDE SEQUENCE</scope>
    <source>
        <strain evidence="2">CBS 109.77</strain>
    </source>
</reference>
<feature type="compositionally biased region" description="Low complexity" evidence="1">
    <location>
        <begin position="149"/>
        <end position="168"/>
    </location>
</feature>
<evidence type="ECO:0000313" key="2">
    <source>
        <dbReference type="EMBL" id="KAF2795512.1"/>
    </source>
</evidence>
<feature type="compositionally biased region" description="Polar residues" evidence="1">
    <location>
        <begin position="83"/>
        <end position="100"/>
    </location>
</feature>
<feature type="region of interest" description="Disordered" evidence="1">
    <location>
        <begin position="83"/>
        <end position="105"/>
    </location>
</feature>
<sequence>MSEPGGDYLADLSTAPIFHDAIYLSEALGLPEGQDEDSVDAHLAMSARESGIEDPYRLLCPDLHDISTSLSTMTVASDLRSSMSIHSRETQSTGITSHPSRTSKDNGYMESTLILRTLPPPSPMRGSTSFECYDTVLDRFRPSARHRPSSSTYSASRANSALSSAPSALPKPIPRKHKRASSLFSMFRKDSGACPSRSHQGHYVNPLSPKLDCGHSLSKYAIRVHIQEALESTEHIAPSCCGTLLPRSMLETVLSKEEADVVMAVPVELPPFSSQRDSGYGEDGISSVDLPHVLDIRSHPIGSFITAPDTSSRDIGHEDEQNLNLALANEAFISLRAQQKEQFERVSSFEANQRKALSAYHQWTLKRLSTKLEKSQAEKTKQHALELERLDESQIVAEHDLRKSHAQETQNVATALKYMEAYCSGASLTNSDIAHTITEDDRKKLARQHVIQEKLPGKHESAINVLRARQEKDGKTKVQKQQAELQQLGTDYESGKREEELRFMKDTSRLDALIEARRGRLIHRWDLKFEMWRRDWESQHSTSLNGRLPHGEWPESTHVEGPLDTSSSLALYSQIMV</sequence>
<proteinExistence type="predicted"/>
<name>A0A6A6XGE7_9PLEO</name>